<comment type="caution">
    <text evidence="3">The sequence shown here is derived from an EMBL/GenBank/DDBJ whole genome shotgun (WGS) entry which is preliminary data.</text>
</comment>
<dbReference type="GO" id="GO:0005777">
    <property type="term" value="C:peroxisome"/>
    <property type="evidence" value="ECO:0007669"/>
    <property type="project" value="InterPro"/>
</dbReference>
<feature type="coiled-coil region" evidence="1">
    <location>
        <begin position="127"/>
        <end position="154"/>
    </location>
</feature>
<sequence length="2620" mass="298267">MPSTKPTQKSTQLHHSASDKIDEANGITLLLSDHERFGFSERACYHFDLVETLTQAPQELRSAIGTSTSSDQLTTGSLSVEGNEFGESIEKIHKSKEEDIRSDNLFCGVLSLLECIPQVPLRQQKQRKRLLKRIKEFNRNIEEERNRCRDEGLQYCHQPQKLPLRLNFNTRVAFAYDLTRLVFCLDASPTLTSTFGNVGYIDESICAMDRLESMVKTYFKGLIQPITGATFKKKKDESSKKESKEQPWWQPTISVTVIAVFPKSMTKKDNASFNCLVSDFTVEDSESATYISDKIIDWATIEIENEIATRLKTMGGKIDSSSSSLRDMIEKCDVALASMPTRGRPVITIATDCRSVECESILDLVRDRHLKDVPLNILDLSGSHSHRSGDSNISTNPNYLTFDADGPNAFPLTLPDDSLNLFNACKSTRGYFVDSERLEEAVATVAGDVPASSPFFQDVYFAAKRRVVRPNALQWHTIFSLSPCCSLLHRFWGSMPPPAYIQKRQTMVTKQVSGGKTNFFSYFLNPIRAKGILVMRIMDGYRPRRYGTNSQDDDKVSIQFALRLELGTTLHYEFSYVASRFHNPLVGNAHVKVSISGEPTFVQMIKNEYIGQQFHSKRSRSMTLKEKAASRICQFLNWIKHEDIIESNICPLDWSKCLSQESQFLHHLSQLVESQLYRHFRCDQFELILTSEEDHGSMQSNQMTFNDLSDPLSDAIQSWSTLMIIKDKLYMRVLPSSEDRSLTNYCLIEKCCTDLPRLNKVNIYYFEQVETNVRIRCSRSLQATLESWNDMLIVLPEPISDKIVDSKKGSSKHLQNEETWELLSEKELLSLIHKRRCFFDNFISLVLNVNSFILVKFIDGRNKKYLVSYHLVMTPHHTFAKVFMDLERNVFSDLLLDSLNTDGKHYPLFKTICSDVKERDDKCARAIRSRRNLLSLFESKSSIGPLNINFVEDVKRLLLYSTKSTITMRFFDEALLSANKILEDLTVNYMLTGSSDVDVAQIFVGADQKVGHLETGKWFLIRYDSETLSMAHIPSSGKAEPYEDTFESTTTIFTRQVSFYTVAFADLYYYQSDTTNRSAQSDDIENREHKLSRFISELETAHSHHFATAAYLALRQDPTLNGHQFTHSDFAEMMRNCIDEEFISYVEILAPNSEMKEQGSGSETLLKLENQFSNMIQPIPGGEPYYFFSGDENLALKDIQTSLHGENITFGEKNRQQDDDDDMYYMSTDSQSHNEDGQQEKCSYLKPPVFVMIFINDRPAILSDIHKIEDTSALNIAMTTFDHVAIKDSSIHEGVASEIRSLLNSFTAEQTLEQLLWECKAIDEVDLEVVKYCLLEAENVVPDKIPLQFYRPNTDTMVDATADAMKEGIESCFFLLGQCLRKQTSLNLIEDIDGDFFAIDTKSFGWCWIGVLDEGRVCVHVFHQAGIEKAEQIQREVMKIVDKECHHVNQILLLETMQKSRASSDLLLPPDHSHAKEKDSQDRGTLTLPDGYFKCDVVHNAFYAVNPRCSPSKILVELQYSVLSSFAISNRLGYFVYKDEEENIFYMNFESSLEKEGTNHGIEFYVYGIYEATNSITSQLDRLIKRKIMSSCVDLISHELTKSQHFDLTDTDVEFIKSFESDWNELGNTNNRVSEEEYYEFPSSCYDPVLVLLCFRQNISGSSFFNIWKKSSQISENTDTKDTQAKSPPNAKTVNTATTRSGASFKFDHKDFLFIYNATQFQLNPQFQGISTLTAKGKEFSRKAGTGMALVEIKLLDDDLNIVKDTSVGKIPGHEIDALKLVDSLQMRRLHGGKDEKTRRDWYYMSVKIYNTTLDFEPIYRWIELTLNQALVSWITERHLELARLGQCRLHVNTLEDARSLESKVLHISRLSPGLTSLGGILAKSEKLPHPAIKKVQVSWTAKSTDLSSLTLDCLERGILLPLYGSKKIDASDVLGLRTIRVLNGSANEVKIKSVTPHGTTVMDESNVMILDSPTSSPQYLILYGLSFETEEIRRREIVERTQIKGAPPITSFLFQKVSIDDYLSDSVDGSLSSALKELCLEDPYIFMRRIAFIVTINRSGLQAYFYNVNPQTVENVNLRLEEIRVAIEKRNVDTIRIQNYRHPLHMTCISLSKKDGVTASNTQRAPRRLGSNLSQVSSIPEERPSTPASKDKKRNILIPTIVGKSIKGSAEQALLHSRQRARAGTKKIGSKTASQRGREQSIAKTSLKSSSSGQEKSQSSKQTNRDTPKTFLPPPIQRDLQNLQNFISNRSLYPSNSFGLTQSMFLHWLVNSGGKELSFLAMGNILNYATALNSRLFPLVPSVVLDPIPFLLYFVKNAFPEDSLNIIVAKNFVSNKNKVAGDLENPTIYVMQLLSSGQFFQSYIIHELSIKQIKADKVGKCRSWMFSTSKANRDSKCWMKGSTLAPVAPSKKKNLLMNREKEITKIQRSAIYSVAYLQPDLKAFMFTLNILRGMAKGVQYPNISTAQLLHDSMIQYTEAIQEKTNIGHWYRLLSRRISWDKDLFDPQMFQKTLEYILENKKEYKIVDCTMNDICISAKVPCEFEDCDYFIHTAPSQIQEESISFTLYVLCSTRGQTLERYVVEEGYPIAIKQSEQLLNIAEEKFHDLCELGLDEMLCEC</sequence>
<dbReference type="InterPro" id="IPR033228">
    <property type="entry name" value="SZT2"/>
</dbReference>
<protein>
    <submittedName>
        <fullName evidence="3">Uncharacterized protein</fullName>
    </submittedName>
</protein>
<dbReference type="EMBL" id="BLLK01000046">
    <property type="protein sequence ID" value="GFH52946.1"/>
    <property type="molecule type" value="Genomic_DNA"/>
</dbReference>
<dbReference type="Proteomes" id="UP001054902">
    <property type="component" value="Unassembled WGS sequence"/>
</dbReference>
<proteinExistence type="predicted"/>
<name>A0AAD3CVE3_9STRA</name>
<evidence type="ECO:0000313" key="3">
    <source>
        <dbReference type="EMBL" id="GFH52946.1"/>
    </source>
</evidence>
<feature type="compositionally biased region" description="Low complexity" evidence="2">
    <location>
        <begin position="2203"/>
        <end position="2223"/>
    </location>
</feature>
<feature type="compositionally biased region" description="Basic residues" evidence="2">
    <location>
        <begin position="2178"/>
        <end position="2190"/>
    </location>
</feature>
<gene>
    <name evidence="3" type="ORF">CTEN210_09422</name>
</gene>
<accession>A0AAD3CVE3</accession>
<dbReference type="PANTHER" id="PTHR14918:SF3">
    <property type="entry name" value="KICSTOR COMPLEX PROTEIN SZT2"/>
    <property type="match status" value="1"/>
</dbReference>
<feature type="region of interest" description="Disordered" evidence="2">
    <location>
        <begin position="2173"/>
        <end position="2236"/>
    </location>
</feature>
<dbReference type="PANTHER" id="PTHR14918">
    <property type="entry name" value="KICSTOR COMPLEX PROTEIN SZT2"/>
    <property type="match status" value="1"/>
</dbReference>
<evidence type="ECO:0000313" key="4">
    <source>
        <dbReference type="Proteomes" id="UP001054902"/>
    </source>
</evidence>
<evidence type="ECO:0000256" key="2">
    <source>
        <dbReference type="SAM" id="MobiDB-lite"/>
    </source>
</evidence>
<keyword evidence="1" id="KW-0175">Coiled coil</keyword>
<keyword evidence="4" id="KW-1185">Reference proteome</keyword>
<evidence type="ECO:0000256" key="1">
    <source>
        <dbReference type="SAM" id="Coils"/>
    </source>
</evidence>
<feature type="region of interest" description="Disordered" evidence="2">
    <location>
        <begin position="2117"/>
        <end position="2157"/>
    </location>
</feature>
<reference evidence="3 4" key="1">
    <citation type="journal article" date="2021" name="Sci. Rep.">
        <title>The genome of the diatom Chaetoceros tenuissimus carries an ancient integrated fragment of an extant virus.</title>
        <authorList>
            <person name="Hongo Y."/>
            <person name="Kimura K."/>
            <person name="Takaki Y."/>
            <person name="Yoshida Y."/>
            <person name="Baba S."/>
            <person name="Kobayashi G."/>
            <person name="Nagasaki K."/>
            <person name="Hano T."/>
            <person name="Tomaru Y."/>
        </authorList>
    </citation>
    <scope>NUCLEOTIDE SEQUENCE [LARGE SCALE GENOMIC DNA]</scope>
    <source>
        <strain evidence="3 4">NIES-3715</strain>
    </source>
</reference>
<organism evidence="3 4">
    <name type="scientific">Chaetoceros tenuissimus</name>
    <dbReference type="NCBI Taxonomy" id="426638"/>
    <lineage>
        <taxon>Eukaryota</taxon>
        <taxon>Sar</taxon>
        <taxon>Stramenopiles</taxon>
        <taxon>Ochrophyta</taxon>
        <taxon>Bacillariophyta</taxon>
        <taxon>Coscinodiscophyceae</taxon>
        <taxon>Chaetocerotophycidae</taxon>
        <taxon>Chaetocerotales</taxon>
        <taxon>Chaetocerotaceae</taxon>
        <taxon>Chaetoceros</taxon>
    </lineage>
</organism>